<feature type="transmembrane region" description="Helical" evidence="24">
    <location>
        <begin position="48"/>
        <end position="69"/>
    </location>
</feature>
<evidence type="ECO:0000313" key="25">
    <source>
        <dbReference type="EMBL" id="VEU72942.1"/>
    </source>
</evidence>
<feature type="transmembrane region" description="Helical" evidence="24">
    <location>
        <begin position="81"/>
        <end position="100"/>
    </location>
</feature>
<gene>
    <name evidence="25" type="primary">cdsA</name>
    <name evidence="25" type="ORF">NCTC10186_00428</name>
</gene>
<evidence type="ECO:0000256" key="11">
    <source>
        <dbReference type="ARBA" id="ARBA00022692"/>
    </source>
</evidence>
<evidence type="ECO:0000256" key="21">
    <source>
        <dbReference type="ARBA" id="ARBA00032396"/>
    </source>
</evidence>
<dbReference type="EMBL" id="LR215031">
    <property type="protein sequence ID" value="VEU72942.1"/>
    <property type="molecule type" value="Genomic_DNA"/>
</dbReference>
<dbReference type="GO" id="GO:0004605">
    <property type="term" value="F:phosphatidate cytidylyltransferase activity"/>
    <property type="evidence" value="ECO:0007669"/>
    <property type="project" value="UniProtKB-EC"/>
</dbReference>
<dbReference type="KEGG" id="mgal:NCTC10186_00428"/>
<evidence type="ECO:0000256" key="16">
    <source>
        <dbReference type="ARBA" id="ARBA00023209"/>
    </source>
</evidence>
<evidence type="ECO:0000256" key="17">
    <source>
        <dbReference type="ARBA" id="ARBA00023264"/>
    </source>
</evidence>
<dbReference type="EC" id="2.7.7.41" evidence="6"/>
<protein>
    <recommendedName>
        <fullName evidence="7">Phosphatidate cytidylyltransferase</fullName>
        <ecNumber evidence="6">2.7.7.41</ecNumber>
    </recommendedName>
    <alternativeName>
        <fullName evidence="20">CDP-DAG synthase</fullName>
    </alternativeName>
    <alternativeName>
        <fullName evidence="22">CDP-DG synthase</fullName>
    </alternativeName>
    <alternativeName>
        <fullName evidence="18">CDP-diacylglycerol synthase</fullName>
    </alternativeName>
    <alternativeName>
        <fullName evidence="21">CDP-diglyceride pyrophosphorylase</fullName>
    </alternativeName>
    <alternativeName>
        <fullName evidence="23">CDP-diglyceride synthase</fullName>
    </alternativeName>
    <alternativeName>
        <fullName evidence="19">CTP:phosphatidate cytidylyltransferase</fullName>
    </alternativeName>
</protein>
<organism evidence="25 26">
    <name type="scientific">Mycoplasmopsis gallopavonis</name>
    <dbReference type="NCBI Taxonomy" id="76629"/>
    <lineage>
        <taxon>Bacteria</taxon>
        <taxon>Bacillati</taxon>
        <taxon>Mycoplasmatota</taxon>
        <taxon>Mycoplasmoidales</taxon>
        <taxon>Metamycoplasmataceae</taxon>
        <taxon>Mycoplasmopsis</taxon>
    </lineage>
</organism>
<evidence type="ECO:0000256" key="22">
    <source>
        <dbReference type="ARBA" id="ARBA00032743"/>
    </source>
</evidence>
<keyword evidence="14" id="KW-0443">Lipid metabolism</keyword>
<dbReference type="Proteomes" id="UP000289862">
    <property type="component" value="Chromosome"/>
</dbReference>
<dbReference type="RefSeq" id="WP_119572000.1">
    <property type="nucleotide sequence ID" value="NZ_LR215031.1"/>
</dbReference>
<feature type="transmembrane region" description="Helical" evidence="24">
    <location>
        <begin position="120"/>
        <end position="140"/>
    </location>
</feature>
<keyword evidence="13 24" id="KW-1133">Transmembrane helix</keyword>
<evidence type="ECO:0000313" key="26">
    <source>
        <dbReference type="Proteomes" id="UP000289862"/>
    </source>
</evidence>
<evidence type="ECO:0000256" key="18">
    <source>
        <dbReference type="ARBA" id="ARBA00029893"/>
    </source>
</evidence>
<name>A0A449AZL8_9BACT</name>
<dbReference type="GO" id="GO:0016024">
    <property type="term" value="P:CDP-diacylglycerol biosynthetic process"/>
    <property type="evidence" value="ECO:0007669"/>
    <property type="project" value="TreeGrafter"/>
</dbReference>
<comment type="subcellular location">
    <subcellularLocation>
        <location evidence="2">Cell membrane</location>
        <topology evidence="2">Multi-pass membrane protein</topology>
    </subcellularLocation>
</comment>
<evidence type="ECO:0000256" key="24">
    <source>
        <dbReference type="SAM" id="Phobius"/>
    </source>
</evidence>
<keyword evidence="17" id="KW-1208">Phospholipid metabolism</keyword>
<evidence type="ECO:0000256" key="23">
    <source>
        <dbReference type="ARBA" id="ARBA00033406"/>
    </source>
</evidence>
<dbReference type="GO" id="GO:0005886">
    <property type="term" value="C:plasma membrane"/>
    <property type="evidence" value="ECO:0007669"/>
    <property type="project" value="UniProtKB-SubCell"/>
</dbReference>
<evidence type="ECO:0000256" key="9">
    <source>
        <dbReference type="ARBA" id="ARBA00022516"/>
    </source>
</evidence>
<keyword evidence="11 24" id="KW-0812">Transmembrane</keyword>
<evidence type="ECO:0000256" key="5">
    <source>
        <dbReference type="ARBA" id="ARBA00010185"/>
    </source>
</evidence>
<keyword evidence="26" id="KW-1185">Reference proteome</keyword>
<evidence type="ECO:0000256" key="1">
    <source>
        <dbReference type="ARBA" id="ARBA00001698"/>
    </source>
</evidence>
<keyword evidence="9" id="KW-0444">Lipid biosynthesis</keyword>
<evidence type="ECO:0000256" key="14">
    <source>
        <dbReference type="ARBA" id="ARBA00023098"/>
    </source>
</evidence>
<proteinExistence type="inferred from homology"/>
<dbReference type="PANTHER" id="PTHR46382:SF1">
    <property type="entry name" value="PHOSPHATIDATE CYTIDYLYLTRANSFERASE"/>
    <property type="match status" value="1"/>
</dbReference>
<keyword evidence="16" id="KW-0594">Phospholipid biosynthesis</keyword>
<feature type="transmembrane region" description="Helical" evidence="24">
    <location>
        <begin position="228"/>
        <end position="250"/>
    </location>
</feature>
<evidence type="ECO:0000256" key="20">
    <source>
        <dbReference type="ARBA" id="ARBA00032253"/>
    </source>
</evidence>
<evidence type="ECO:0000256" key="6">
    <source>
        <dbReference type="ARBA" id="ARBA00012487"/>
    </source>
</evidence>
<sequence length="333" mass="37824">MKTKALTNNEFWLKRFLPAILLVIILIAILALFQNSFLIHNKTNNLTLFWSLRISSLLIYIAMSFWMIYELNRSFLKAKTTSLIMSLISLVTLFLSPNYFKQVLIGQFSWTLKDLFINDGIGVNLILIALLPFVFFLINFLTAPKEILVKELFIKTIYFAVANTILMVFLKAFIIINTNPKGLEIILLTILIATASDTGGFFGGKLFGHKIFKNKLAPQISPKKTIEGAIIGYLFALLISFIFIFSWKAINPTNNLASDLLQNQVKRIALLFFILFAPLAAIFGDLFFSLVKRKLGIKDYSKILKDHGGILDRLDSIATVFLLWTLFAIPFVF</sequence>
<evidence type="ECO:0000256" key="2">
    <source>
        <dbReference type="ARBA" id="ARBA00004651"/>
    </source>
</evidence>
<reference evidence="25 26" key="1">
    <citation type="submission" date="2019-01" db="EMBL/GenBank/DDBJ databases">
        <authorList>
            <consortium name="Pathogen Informatics"/>
        </authorList>
    </citation>
    <scope>NUCLEOTIDE SEQUENCE [LARGE SCALE GENOMIC DNA]</scope>
    <source>
        <strain evidence="25 26">NCTC10186</strain>
    </source>
</reference>
<evidence type="ECO:0000256" key="19">
    <source>
        <dbReference type="ARBA" id="ARBA00031825"/>
    </source>
</evidence>
<keyword evidence="8" id="KW-1003">Cell membrane</keyword>
<feature type="transmembrane region" description="Helical" evidence="24">
    <location>
        <begin position="312"/>
        <end position="332"/>
    </location>
</feature>
<evidence type="ECO:0000256" key="8">
    <source>
        <dbReference type="ARBA" id="ARBA00022475"/>
    </source>
</evidence>
<evidence type="ECO:0000256" key="12">
    <source>
        <dbReference type="ARBA" id="ARBA00022695"/>
    </source>
</evidence>
<dbReference type="Pfam" id="PF01148">
    <property type="entry name" value="CTP_transf_1"/>
    <property type="match status" value="1"/>
</dbReference>
<dbReference type="PANTHER" id="PTHR46382">
    <property type="entry name" value="PHOSPHATIDATE CYTIDYLYLTRANSFERASE"/>
    <property type="match status" value="1"/>
</dbReference>
<dbReference type="AlphaFoldDB" id="A0A449AZL8"/>
<keyword evidence="15 24" id="KW-0472">Membrane</keyword>
<comment type="pathway">
    <text evidence="3">Phospholipid metabolism; CDP-diacylglycerol biosynthesis; CDP-diacylglycerol from sn-glycerol 3-phosphate: step 3/3.</text>
</comment>
<evidence type="ECO:0000256" key="4">
    <source>
        <dbReference type="ARBA" id="ARBA00005189"/>
    </source>
</evidence>
<feature type="transmembrane region" description="Helical" evidence="24">
    <location>
        <begin position="182"/>
        <end position="207"/>
    </location>
</feature>
<feature type="transmembrane region" description="Helical" evidence="24">
    <location>
        <begin position="152"/>
        <end position="176"/>
    </location>
</feature>
<feature type="transmembrane region" description="Helical" evidence="24">
    <location>
        <begin position="270"/>
        <end position="291"/>
    </location>
</feature>
<feature type="transmembrane region" description="Helical" evidence="24">
    <location>
        <begin position="12"/>
        <end position="33"/>
    </location>
</feature>
<evidence type="ECO:0000256" key="13">
    <source>
        <dbReference type="ARBA" id="ARBA00022989"/>
    </source>
</evidence>
<dbReference type="OrthoDB" id="9799199at2"/>
<keyword evidence="12 25" id="KW-0548">Nucleotidyltransferase</keyword>
<evidence type="ECO:0000256" key="3">
    <source>
        <dbReference type="ARBA" id="ARBA00005119"/>
    </source>
</evidence>
<comment type="similarity">
    <text evidence="5">Belongs to the CDS family.</text>
</comment>
<keyword evidence="10 25" id="KW-0808">Transferase</keyword>
<comment type="pathway">
    <text evidence="4">Lipid metabolism.</text>
</comment>
<accession>A0A449AZL8</accession>
<evidence type="ECO:0000256" key="10">
    <source>
        <dbReference type="ARBA" id="ARBA00022679"/>
    </source>
</evidence>
<evidence type="ECO:0000256" key="15">
    <source>
        <dbReference type="ARBA" id="ARBA00023136"/>
    </source>
</evidence>
<evidence type="ECO:0000256" key="7">
    <source>
        <dbReference type="ARBA" id="ARBA00019373"/>
    </source>
</evidence>
<comment type="catalytic activity">
    <reaction evidence="1">
        <text>a 1,2-diacyl-sn-glycero-3-phosphate + CTP + H(+) = a CDP-1,2-diacyl-sn-glycerol + diphosphate</text>
        <dbReference type="Rhea" id="RHEA:16229"/>
        <dbReference type="ChEBI" id="CHEBI:15378"/>
        <dbReference type="ChEBI" id="CHEBI:33019"/>
        <dbReference type="ChEBI" id="CHEBI:37563"/>
        <dbReference type="ChEBI" id="CHEBI:58332"/>
        <dbReference type="ChEBI" id="CHEBI:58608"/>
        <dbReference type="EC" id="2.7.7.41"/>
    </reaction>
</comment>